<keyword evidence="2" id="KW-1185">Reference proteome</keyword>
<dbReference type="AlphaFoldDB" id="A0A517S9F3"/>
<dbReference type="InParanoid" id="A0A517S9F3"/>
<protein>
    <submittedName>
        <fullName evidence="1">Uncharacterized protein</fullName>
    </submittedName>
</protein>
<evidence type="ECO:0000313" key="1">
    <source>
        <dbReference type="EMBL" id="QDT52754.1"/>
    </source>
</evidence>
<gene>
    <name evidence="1" type="ORF">Pan44_07660</name>
</gene>
<evidence type="ECO:0000313" key="2">
    <source>
        <dbReference type="Proteomes" id="UP000315700"/>
    </source>
</evidence>
<reference evidence="1 2" key="1">
    <citation type="submission" date="2019-02" db="EMBL/GenBank/DDBJ databases">
        <title>Deep-cultivation of Planctomycetes and their phenomic and genomic characterization uncovers novel biology.</title>
        <authorList>
            <person name="Wiegand S."/>
            <person name="Jogler M."/>
            <person name="Boedeker C."/>
            <person name="Pinto D."/>
            <person name="Vollmers J."/>
            <person name="Rivas-Marin E."/>
            <person name="Kohn T."/>
            <person name="Peeters S.H."/>
            <person name="Heuer A."/>
            <person name="Rast P."/>
            <person name="Oberbeckmann S."/>
            <person name="Bunk B."/>
            <person name="Jeske O."/>
            <person name="Meyerdierks A."/>
            <person name="Storesund J.E."/>
            <person name="Kallscheuer N."/>
            <person name="Luecker S."/>
            <person name="Lage O.M."/>
            <person name="Pohl T."/>
            <person name="Merkel B.J."/>
            <person name="Hornburger P."/>
            <person name="Mueller R.-W."/>
            <person name="Bruemmer F."/>
            <person name="Labrenz M."/>
            <person name="Spormann A.M."/>
            <person name="Op den Camp H."/>
            <person name="Overmann J."/>
            <person name="Amann R."/>
            <person name="Jetten M.S.M."/>
            <person name="Mascher T."/>
            <person name="Medema M.H."/>
            <person name="Devos D.P."/>
            <person name="Kaster A.-K."/>
            <person name="Ovreas L."/>
            <person name="Rohde M."/>
            <person name="Galperin M.Y."/>
            <person name="Jogler C."/>
        </authorList>
    </citation>
    <scope>NUCLEOTIDE SEQUENCE [LARGE SCALE GENOMIC DNA]</scope>
    <source>
        <strain evidence="1 2">Pan44</strain>
    </source>
</reference>
<name>A0A517S9F3_9PLAN</name>
<proteinExistence type="predicted"/>
<dbReference type="EMBL" id="CP036271">
    <property type="protein sequence ID" value="QDT52754.1"/>
    <property type="molecule type" value="Genomic_DNA"/>
</dbReference>
<dbReference type="KEGG" id="ccos:Pan44_07660"/>
<dbReference type="Proteomes" id="UP000315700">
    <property type="component" value="Chromosome"/>
</dbReference>
<accession>A0A517S9F3</accession>
<organism evidence="1 2">
    <name type="scientific">Caulifigura coniformis</name>
    <dbReference type="NCBI Taxonomy" id="2527983"/>
    <lineage>
        <taxon>Bacteria</taxon>
        <taxon>Pseudomonadati</taxon>
        <taxon>Planctomycetota</taxon>
        <taxon>Planctomycetia</taxon>
        <taxon>Planctomycetales</taxon>
        <taxon>Planctomycetaceae</taxon>
        <taxon>Caulifigura</taxon>
    </lineage>
</organism>
<sequence>MGLLRWLLKIIAKSRWKSRRCWPDVRHNKSLSGHYRAQIALRFLNYCSASQLTPVPASGFEFFSCH</sequence>